<name>T2JFP9_CROWT</name>
<dbReference type="EMBL" id="CAQM01000777">
    <property type="protein sequence ID" value="CCQ63859.1"/>
    <property type="molecule type" value="Genomic_DNA"/>
</dbReference>
<protein>
    <recommendedName>
        <fullName evidence="2">HepT-like domain-containing protein</fullName>
    </recommendedName>
</protein>
<evidence type="ECO:0000313" key="3">
    <source>
        <dbReference type="EMBL" id="CCQ63859.1"/>
    </source>
</evidence>
<dbReference type="Proteomes" id="UP000018198">
    <property type="component" value="Unassembled WGS sequence"/>
</dbReference>
<accession>T2JFP9</accession>
<dbReference type="AlphaFoldDB" id="T2JFP9"/>
<feature type="domain" description="HepT-like" evidence="2">
    <location>
        <begin position="146"/>
        <end position="251"/>
    </location>
</feature>
<reference evidence="3 4" key="2">
    <citation type="submission" date="2013-09" db="EMBL/GenBank/DDBJ databases">
        <title>Whole genome comparison of six Crocosphaera watsonii strains with differing phenotypes.</title>
        <authorList>
            <person name="Bench S.R."/>
            <person name="Heller P."/>
            <person name="Frank I."/>
            <person name="Arciniega M."/>
            <person name="Shilova I.N."/>
            <person name="Zehr J.P."/>
        </authorList>
    </citation>
    <scope>NUCLEOTIDE SEQUENCE [LARGE SCALE GENOMIC DNA]</scope>
    <source>
        <strain evidence="3 4">WH 0401</strain>
    </source>
</reference>
<dbReference type="InterPro" id="IPR043519">
    <property type="entry name" value="NT_sf"/>
</dbReference>
<gene>
    <name evidence="3" type="ORF">CWATWH0401_1785</name>
</gene>
<evidence type="ECO:0000313" key="4">
    <source>
        <dbReference type="Proteomes" id="UP000018198"/>
    </source>
</evidence>
<dbReference type="CDD" id="cd05403">
    <property type="entry name" value="NT_KNTase_like"/>
    <property type="match status" value="1"/>
</dbReference>
<dbReference type="Gene3D" id="3.30.460.10">
    <property type="entry name" value="Beta Polymerase, domain 2"/>
    <property type="match status" value="1"/>
</dbReference>
<sequence>MNLTLEKRKEKALKIADDCIKILKEEFGANEVIIFGSLRGDSPWHEQSDLDLAVKGMSDDDIWNAYGTLEKVVPSWLKFDLVPVEKVPNYVRDRILQTKPMSNNKYLALKTRLEDEMLAFEENINTLKSLMEQSNNVPEGFVTPTLASYIVDVYTGCEKMSERVAVALDESLPKGENWHEQLLRQMADIGGYNRPPLWQGSLLLELDEYRKFRHLVRHNYQVKLKAYQLLILAQKIIISSEKVKEAITTFNLWLDSKANSVGA</sequence>
<keyword evidence="1" id="KW-0175">Coiled coil</keyword>
<dbReference type="SUPFAM" id="SSF81301">
    <property type="entry name" value="Nucleotidyltransferase"/>
    <property type="match status" value="1"/>
</dbReference>
<proteinExistence type="predicted"/>
<reference evidence="3 4" key="1">
    <citation type="submission" date="2013-01" db="EMBL/GenBank/DDBJ databases">
        <authorList>
            <person name="Bench S."/>
        </authorList>
    </citation>
    <scope>NUCLEOTIDE SEQUENCE [LARGE SCALE GENOMIC DNA]</scope>
    <source>
        <strain evidence="3 4">WH 0401</strain>
    </source>
</reference>
<feature type="coiled-coil region" evidence="1">
    <location>
        <begin position="103"/>
        <end position="130"/>
    </location>
</feature>
<organism evidence="3 4">
    <name type="scientific">Crocosphaera watsonii WH 0401</name>
    <dbReference type="NCBI Taxonomy" id="555881"/>
    <lineage>
        <taxon>Bacteria</taxon>
        <taxon>Bacillati</taxon>
        <taxon>Cyanobacteriota</taxon>
        <taxon>Cyanophyceae</taxon>
        <taxon>Oscillatoriophycideae</taxon>
        <taxon>Chroococcales</taxon>
        <taxon>Aphanothecaceae</taxon>
        <taxon>Crocosphaera</taxon>
    </lineage>
</organism>
<dbReference type="RefSeq" id="WP_021836731.1">
    <property type="nucleotide sequence ID" value="NZ_CAQM01000777.1"/>
</dbReference>
<dbReference type="InterPro" id="IPR048769">
    <property type="entry name" value="HepT-like_dom"/>
</dbReference>
<evidence type="ECO:0000259" key="2">
    <source>
        <dbReference type="Pfam" id="PF20797"/>
    </source>
</evidence>
<evidence type="ECO:0000256" key="1">
    <source>
        <dbReference type="SAM" id="Coils"/>
    </source>
</evidence>
<dbReference type="Pfam" id="PF20797">
    <property type="entry name" value="HepT-like_2"/>
    <property type="match status" value="1"/>
</dbReference>
<comment type="caution">
    <text evidence="3">The sequence shown here is derived from an EMBL/GenBank/DDBJ whole genome shotgun (WGS) entry which is preliminary data.</text>
</comment>